<evidence type="ECO:0000256" key="6">
    <source>
        <dbReference type="RuleBase" id="RU364082"/>
    </source>
</evidence>
<dbReference type="CDD" id="cd05254">
    <property type="entry name" value="dTDP_HR_like_SDR_e"/>
    <property type="match status" value="1"/>
</dbReference>
<dbReference type="PANTHER" id="PTHR10491:SF4">
    <property type="entry name" value="METHIONINE ADENOSYLTRANSFERASE 2 SUBUNIT BETA"/>
    <property type="match status" value="1"/>
</dbReference>
<organism evidence="8 9">
    <name type="scientific">Leptospira kanakyensis</name>
    <dbReference type="NCBI Taxonomy" id="2484968"/>
    <lineage>
        <taxon>Bacteria</taxon>
        <taxon>Pseudomonadati</taxon>
        <taxon>Spirochaetota</taxon>
        <taxon>Spirochaetia</taxon>
        <taxon>Leptospirales</taxon>
        <taxon>Leptospiraceae</taxon>
        <taxon>Leptospira</taxon>
    </lineage>
</organism>
<accession>A0A6N4Q375</accession>
<dbReference type="GO" id="GO:0008831">
    <property type="term" value="F:dTDP-4-dehydrorhamnose reductase activity"/>
    <property type="evidence" value="ECO:0007669"/>
    <property type="project" value="UniProtKB-EC"/>
</dbReference>
<comment type="catalytic activity">
    <reaction evidence="5">
        <text>dTDP-beta-L-rhamnose + NADP(+) = dTDP-4-dehydro-beta-L-rhamnose + NADPH + H(+)</text>
        <dbReference type="Rhea" id="RHEA:21796"/>
        <dbReference type="ChEBI" id="CHEBI:15378"/>
        <dbReference type="ChEBI" id="CHEBI:57510"/>
        <dbReference type="ChEBI" id="CHEBI:57783"/>
        <dbReference type="ChEBI" id="CHEBI:58349"/>
        <dbReference type="ChEBI" id="CHEBI:62830"/>
        <dbReference type="EC" id="1.1.1.133"/>
    </reaction>
</comment>
<evidence type="ECO:0000256" key="3">
    <source>
        <dbReference type="ARBA" id="ARBA00012929"/>
    </source>
</evidence>
<dbReference type="OrthoDB" id="9803892at2"/>
<dbReference type="InterPro" id="IPR036291">
    <property type="entry name" value="NAD(P)-bd_dom_sf"/>
</dbReference>
<gene>
    <name evidence="8" type="ORF">EHQ18_07490</name>
</gene>
<comment type="function">
    <text evidence="6">Catalyzes the reduction of dTDP-6-deoxy-L-lyxo-4-hexulose to yield dTDP-L-rhamnose.</text>
</comment>
<evidence type="ECO:0000313" key="9">
    <source>
        <dbReference type="Proteomes" id="UP000297239"/>
    </source>
</evidence>
<dbReference type="InterPro" id="IPR029903">
    <property type="entry name" value="RmlD-like-bd"/>
</dbReference>
<dbReference type="GO" id="GO:0019305">
    <property type="term" value="P:dTDP-rhamnose biosynthetic process"/>
    <property type="evidence" value="ECO:0007669"/>
    <property type="project" value="UniProtKB-UniPathway"/>
</dbReference>
<evidence type="ECO:0000259" key="7">
    <source>
        <dbReference type="Pfam" id="PF04321"/>
    </source>
</evidence>
<dbReference type="Gene3D" id="3.40.50.720">
    <property type="entry name" value="NAD(P)-binding Rossmann-like Domain"/>
    <property type="match status" value="1"/>
</dbReference>
<comment type="similarity">
    <text evidence="2 6">Belongs to the dTDP-4-dehydrorhamnose reductase family.</text>
</comment>
<dbReference type="InterPro" id="IPR005913">
    <property type="entry name" value="dTDP_dehydrorham_reduct"/>
</dbReference>
<dbReference type="SUPFAM" id="SSF51735">
    <property type="entry name" value="NAD(P)-binding Rossmann-fold domains"/>
    <property type="match status" value="1"/>
</dbReference>
<sequence>MKILILGTSGMLGSATYRLLPEYGHEVFGTLRQSKQTESITNFFPNSKNLIYNIDVLNTDHLNQVITQIRPDVIINCVGIIKQLNISIDPLYVLPINSLLPHRLAELAFRVGARLVHISTDCVFDGKVGNYKETDKANADDLYGKSKELGEIKDKPNVITLRTSLIGHELQSNHSLVDWFLTQSIAVRGFKKAIFSGLTTVEMAKVIQKYILPNPKLSGLFHLSVEPISKFDLLQLIKEEYEKNIEIIPDWETSIDRSLDSSKFREITGYEPGKWRQMIFEMKSYYDKYKGNSHV</sequence>
<evidence type="ECO:0000256" key="5">
    <source>
        <dbReference type="ARBA" id="ARBA00048200"/>
    </source>
</evidence>
<evidence type="ECO:0000256" key="2">
    <source>
        <dbReference type="ARBA" id="ARBA00010944"/>
    </source>
</evidence>
<dbReference type="EC" id="1.1.1.133" evidence="3 6"/>
<protein>
    <recommendedName>
        <fullName evidence="4 6">dTDP-4-dehydrorhamnose reductase</fullName>
        <ecNumber evidence="3 6">1.1.1.133</ecNumber>
    </recommendedName>
</protein>
<dbReference type="Pfam" id="PF04321">
    <property type="entry name" value="RmlD_sub_bind"/>
    <property type="match status" value="1"/>
</dbReference>
<dbReference type="PANTHER" id="PTHR10491">
    <property type="entry name" value="DTDP-4-DEHYDRORHAMNOSE REDUCTASE"/>
    <property type="match status" value="1"/>
</dbReference>
<keyword evidence="6" id="KW-0560">Oxidoreductase</keyword>
<evidence type="ECO:0000256" key="4">
    <source>
        <dbReference type="ARBA" id="ARBA00017099"/>
    </source>
</evidence>
<dbReference type="EMBL" id="RQFF01000016">
    <property type="protein sequence ID" value="TGK71802.1"/>
    <property type="molecule type" value="Genomic_DNA"/>
</dbReference>
<keyword evidence="9" id="KW-1185">Reference proteome</keyword>
<keyword evidence="6" id="KW-0521">NADP</keyword>
<proteinExistence type="inferred from homology"/>
<evidence type="ECO:0000256" key="1">
    <source>
        <dbReference type="ARBA" id="ARBA00004781"/>
    </source>
</evidence>
<dbReference type="AlphaFoldDB" id="A0A6N4Q375"/>
<dbReference type="RefSeq" id="WP_135633033.1">
    <property type="nucleotide sequence ID" value="NZ_RQFE01000014.1"/>
</dbReference>
<reference evidence="8" key="1">
    <citation type="journal article" date="2019" name="PLoS Negl. Trop. Dis.">
        <title>Revisiting the worldwide diversity of Leptospira species in the environment.</title>
        <authorList>
            <person name="Vincent A.T."/>
            <person name="Schiettekatte O."/>
            <person name="Bourhy P."/>
            <person name="Veyrier F.J."/>
            <person name="Picardeau M."/>
        </authorList>
    </citation>
    <scope>NUCLEOTIDE SEQUENCE [LARGE SCALE GENOMIC DNA]</scope>
    <source>
        <strain evidence="8">201800293</strain>
    </source>
</reference>
<comment type="caution">
    <text evidence="8">The sequence shown here is derived from an EMBL/GenBank/DDBJ whole genome shotgun (WGS) entry which is preliminary data.</text>
</comment>
<dbReference type="GO" id="GO:0005829">
    <property type="term" value="C:cytosol"/>
    <property type="evidence" value="ECO:0007669"/>
    <property type="project" value="TreeGrafter"/>
</dbReference>
<dbReference type="Proteomes" id="UP000297239">
    <property type="component" value="Unassembled WGS sequence"/>
</dbReference>
<feature type="domain" description="RmlD-like substrate binding" evidence="7">
    <location>
        <begin position="1"/>
        <end position="281"/>
    </location>
</feature>
<evidence type="ECO:0000313" key="8">
    <source>
        <dbReference type="EMBL" id="TGK71802.1"/>
    </source>
</evidence>
<comment type="pathway">
    <text evidence="1 6">Carbohydrate biosynthesis; dTDP-L-rhamnose biosynthesis.</text>
</comment>
<name>A0A6N4Q375_9LEPT</name>
<dbReference type="UniPathway" id="UPA00124"/>